<evidence type="ECO:0000313" key="2">
    <source>
        <dbReference type="EMBL" id="ERH23863.1"/>
    </source>
</evidence>
<dbReference type="HOGENOM" id="CLU_2949836_0_0_11"/>
<organism evidence="2 3">
    <name type="scientific">Actinomyces johnsonii F0542</name>
    <dbReference type="NCBI Taxonomy" id="1321818"/>
    <lineage>
        <taxon>Bacteria</taxon>
        <taxon>Bacillati</taxon>
        <taxon>Actinomycetota</taxon>
        <taxon>Actinomycetes</taxon>
        <taxon>Actinomycetales</taxon>
        <taxon>Actinomycetaceae</taxon>
        <taxon>Actinomyces</taxon>
    </lineage>
</organism>
<protein>
    <submittedName>
        <fullName evidence="2">Uncharacterized protein</fullName>
    </submittedName>
</protein>
<dbReference type="Proteomes" id="UP000016536">
    <property type="component" value="Unassembled WGS sequence"/>
</dbReference>
<sequence length="59" mass="6205">MSARAETSCAHGDRDLPLSASMAPVQQHAAPTTSPVEPGATRRAQFCTHACARGAAWNR</sequence>
<name>U1RW54_9ACTO</name>
<evidence type="ECO:0000313" key="3">
    <source>
        <dbReference type="Proteomes" id="UP000016536"/>
    </source>
</evidence>
<proteinExistence type="predicted"/>
<keyword evidence="3" id="KW-1185">Reference proteome</keyword>
<reference evidence="2 3" key="1">
    <citation type="submission" date="2013-08" db="EMBL/GenBank/DDBJ databases">
        <authorList>
            <person name="Weinstock G."/>
            <person name="Sodergren E."/>
            <person name="Wylie T."/>
            <person name="Fulton L."/>
            <person name="Fulton R."/>
            <person name="Fronick C."/>
            <person name="O'Laughlin M."/>
            <person name="Godfrey J."/>
            <person name="Miner T."/>
            <person name="Herter B."/>
            <person name="Appelbaum E."/>
            <person name="Cordes M."/>
            <person name="Lek S."/>
            <person name="Wollam A."/>
            <person name="Pepin K.H."/>
            <person name="Palsikar V.B."/>
            <person name="Mitreva M."/>
            <person name="Wilson R.K."/>
        </authorList>
    </citation>
    <scope>NUCLEOTIDE SEQUENCE [LARGE SCALE GENOMIC DNA]</scope>
    <source>
        <strain evidence="2 3">F0542</strain>
    </source>
</reference>
<dbReference type="AlphaFoldDB" id="U1RW54"/>
<comment type="caution">
    <text evidence="2">The sequence shown here is derived from an EMBL/GenBank/DDBJ whole genome shotgun (WGS) entry which is preliminary data.</text>
</comment>
<accession>U1RW54</accession>
<feature type="region of interest" description="Disordered" evidence="1">
    <location>
        <begin position="1"/>
        <end position="40"/>
    </location>
</feature>
<evidence type="ECO:0000256" key="1">
    <source>
        <dbReference type="SAM" id="MobiDB-lite"/>
    </source>
</evidence>
<dbReference type="PATRIC" id="fig|1321818.3.peg.1375"/>
<gene>
    <name evidence="2" type="ORF">HMPREF1979_01632</name>
</gene>
<dbReference type="EMBL" id="AWSE01000080">
    <property type="protein sequence ID" value="ERH23863.1"/>
    <property type="molecule type" value="Genomic_DNA"/>
</dbReference>